<dbReference type="EMBL" id="JBGBZA010000002">
    <property type="protein sequence ID" value="MEY9320320.1"/>
    <property type="molecule type" value="Genomic_DNA"/>
</dbReference>
<protein>
    <submittedName>
        <fullName evidence="3">ATP-dependent DNA ligase</fullName>
    </submittedName>
</protein>
<dbReference type="Pfam" id="PF01068">
    <property type="entry name" value="DNA_ligase_A_M"/>
    <property type="match status" value="1"/>
</dbReference>
<gene>
    <name evidence="3" type="ORF">ABIF29_007119</name>
</gene>
<accession>A0ABV4FA15</accession>
<comment type="caution">
    <text evidence="3">The sequence shown here is derived from an EMBL/GenBank/DDBJ whole genome shotgun (WGS) entry which is preliminary data.</text>
</comment>
<dbReference type="SUPFAM" id="SSF56091">
    <property type="entry name" value="DNA ligase/mRNA capping enzyme, catalytic domain"/>
    <property type="match status" value="1"/>
</dbReference>
<reference evidence="3 4" key="1">
    <citation type="submission" date="2024-07" db="EMBL/GenBank/DDBJ databases">
        <title>Genomic Encyclopedia of Type Strains, Phase V (KMG-V): Genome sequencing to study the core and pangenomes of soil and plant-associated prokaryotes.</title>
        <authorList>
            <person name="Whitman W."/>
        </authorList>
    </citation>
    <scope>NUCLEOTIDE SEQUENCE [LARGE SCALE GENOMIC DNA]</scope>
    <source>
        <strain evidence="3 4">USDA 415</strain>
    </source>
</reference>
<dbReference type="GeneID" id="92951769"/>
<evidence type="ECO:0000313" key="4">
    <source>
        <dbReference type="Proteomes" id="UP001565471"/>
    </source>
</evidence>
<dbReference type="Gene3D" id="3.30.1490.70">
    <property type="match status" value="1"/>
</dbReference>
<dbReference type="GO" id="GO:0016874">
    <property type="term" value="F:ligase activity"/>
    <property type="evidence" value="ECO:0007669"/>
    <property type="project" value="UniProtKB-KW"/>
</dbReference>
<dbReference type="InterPro" id="IPR012310">
    <property type="entry name" value="DNA_ligase_ATP-dep_cent"/>
</dbReference>
<dbReference type="Proteomes" id="UP001565471">
    <property type="component" value="Unassembled WGS sequence"/>
</dbReference>
<dbReference type="RefSeq" id="WP_240536845.1">
    <property type="nucleotide sequence ID" value="NZ_BJNL01000031.1"/>
</dbReference>
<organism evidence="3 4">
    <name type="scientific">Bradyrhizobium elkanii</name>
    <dbReference type="NCBI Taxonomy" id="29448"/>
    <lineage>
        <taxon>Bacteria</taxon>
        <taxon>Pseudomonadati</taxon>
        <taxon>Pseudomonadota</taxon>
        <taxon>Alphaproteobacteria</taxon>
        <taxon>Hyphomicrobiales</taxon>
        <taxon>Nitrobacteraceae</taxon>
        <taxon>Bradyrhizobium</taxon>
    </lineage>
</organism>
<dbReference type="PROSITE" id="PS00697">
    <property type="entry name" value="DNA_LIGASE_A1"/>
    <property type="match status" value="1"/>
</dbReference>
<feature type="region of interest" description="Disordered" evidence="1">
    <location>
        <begin position="1"/>
        <end position="20"/>
    </location>
</feature>
<evidence type="ECO:0000259" key="2">
    <source>
        <dbReference type="Pfam" id="PF01068"/>
    </source>
</evidence>
<dbReference type="InterPro" id="IPR016059">
    <property type="entry name" value="DNA_ligase_ATP-dep_CS"/>
</dbReference>
<keyword evidence="3" id="KW-0436">Ligase</keyword>
<proteinExistence type="predicted"/>
<feature type="domain" description="ATP-dependent DNA ligase family profile" evidence="2">
    <location>
        <begin position="26"/>
        <end position="107"/>
    </location>
</feature>
<evidence type="ECO:0000313" key="3">
    <source>
        <dbReference type="EMBL" id="MEY9320320.1"/>
    </source>
</evidence>
<keyword evidence="4" id="KW-1185">Reference proteome</keyword>
<name>A0ABV4FA15_BRAEL</name>
<evidence type="ECO:0000256" key="1">
    <source>
        <dbReference type="SAM" id="MobiDB-lite"/>
    </source>
</evidence>
<dbReference type="Gene3D" id="3.30.470.30">
    <property type="entry name" value="DNA ligase/mRNA capping enzyme"/>
    <property type="match status" value="1"/>
</dbReference>
<sequence>MASYSARGRNNDGGEDGASTAAAISARRTAPGPDWIHEVKHDGHRMLVIRENERVRLLSRNGSDWTKRYPWIAEAALRNRQKRFVIDGEAVILGVDGISDFNALHSGQHDHKVQPRLLSVYRPTARECVMG</sequence>